<protein>
    <submittedName>
        <fullName evidence="2">HNH endonuclease</fullName>
    </submittedName>
</protein>
<gene>
    <name evidence="2" type="ORF">GT020_13295</name>
</gene>
<dbReference type="InterPro" id="IPR003615">
    <property type="entry name" value="HNH_nuc"/>
</dbReference>
<sequence length="583" mass="62608">MEHTTSTEAVGKLAEARSLIAAAWAEAADADLPAGHAAYFALLVEQLGQEFARAQLFAADLLRRTGAHQLDADSFQAIADAGEHPSAEDLARAAGRTTMGRTPYKNTAGLLHNWLGIPLGTARDRLAQTDCLIAQVTTAGHRAAPLLPQLAAEFTALRSDPRLVLSASRLIHGAQKDFGPGPAGQKARANIQAEAVALIREQPATARKHVADLIHQLKSGKRPLGALLSEIGLFKLGRRKGLENYLLRLLPSQAEVLDAHLRKVDNPKTETGNREELHRQAAEDLATEHGDPDDWDNSETMPDWAQDPEAAAAEAEDPDHEDPGHEDPGPDDPDAAESTQSQPEPGGEAAGDEPPAASAAAELLVPFEDMRPELRHLMGLLATLKSTGTGKRQGAAAEVGIIIDYDKMLEAGQDFAVTITGKPISAGEARAALCNAGIYPVVLNGRDRILNLGRSQRLFSKSQAKALRIARRGCAFPGCTMPAERCELDHLDAWEKGGRTDIDLGDLYCTVHHIGRHCGLFHAVKVEGSRPMVLLPKSVDPEQRLHINTHFLTPAESKRALAWAAEATQLWKAGKLKVTIAEA</sequence>
<proteinExistence type="predicted"/>
<evidence type="ECO:0000313" key="2">
    <source>
        <dbReference type="EMBL" id="NAZ17031.1"/>
    </source>
</evidence>
<dbReference type="RefSeq" id="WP_161449581.1">
    <property type="nucleotide sequence ID" value="NZ_WYDN01000012.1"/>
</dbReference>
<feature type="compositionally biased region" description="Low complexity" evidence="1">
    <location>
        <begin position="343"/>
        <end position="357"/>
    </location>
</feature>
<evidence type="ECO:0000313" key="3">
    <source>
        <dbReference type="Proteomes" id="UP000477543"/>
    </source>
</evidence>
<keyword evidence="2" id="KW-0255">Endonuclease</keyword>
<dbReference type="EMBL" id="WYDN01000012">
    <property type="protein sequence ID" value="NAZ17031.1"/>
    <property type="molecule type" value="Genomic_DNA"/>
</dbReference>
<keyword evidence="2" id="KW-0378">Hydrolase</keyword>
<comment type="caution">
    <text evidence="2">The sequence shown here is derived from an EMBL/GenBank/DDBJ whole genome shotgun (WGS) entry which is preliminary data.</text>
</comment>
<dbReference type="Proteomes" id="UP000477543">
    <property type="component" value="Unassembled WGS sequence"/>
</dbReference>
<dbReference type="GO" id="GO:0004519">
    <property type="term" value="F:endonuclease activity"/>
    <property type="evidence" value="ECO:0007669"/>
    <property type="project" value="UniProtKB-KW"/>
</dbReference>
<feature type="compositionally biased region" description="Basic and acidic residues" evidence="1">
    <location>
        <begin position="261"/>
        <end position="292"/>
    </location>
</feature>
<reference evidence="2 3" key="1">
    <citation type="submission" date="2020-01" db="EMBL/GenBank/DDBJ databases">
        <title>Glutamicibacter soli M275.</title>
        <authorList>
            <person name="Meng X."/>
        </authorList>
    </citation>
    <scope>NUCLEOTIDE SEQUENCE [LARGE SCALE GENOMIC DNA]</scope>
    <source>
        <strain evidence="2 3">M275</strain>
    </source>
</reference>
<feature type="region of interest" description="Disordered" evidence="1">
    <location>
        <begin position="261"/>
        <end position="357"/>
    </location>
</feature>
<evidence type="ECO:0000256" key="1">
    <source>
        <dbReference type="SAM" id="MobiDB-lite"/>
    </source>
</evidence>
<accession>A0A6L9G5G3</accession>
<dbReference type="CDD" id="cd00085">
    <property type="entry name" value="HNHc"/>
    <property type="match status" value="1"/>
</dbReference>
<dbReference type="AlphaFoldDB" id="A0A6L9G5G3"/>
<keyword evidence="2" id="KW-0540">Nuclease</keyword>
<name>A0A6L9G5G3_9MICC</name>
<organism evidence="2 3">
    <name type="scientific">Glutamicibacter soli</name>
    <dbReference type="NCBI Taxonomy" id="453836"/>
    <lineage>
        <taxon>Bacteria</taxon>
        <taxon>Bacillati</taxon>
        <taxon>Actinomycetota</taxon>
        <taxon>Actinomycetes</taxon>
        <taxon>Micrococcales</taxon>
        <taxon>Micrococcaceae</taxon>
        <taxon>Glutamicibacter</taxon>
    </lineage>
</organism>